<evidence type="ECO:0000256" key="1">
    <source>
        <dbReference type="ARBA" id="ARBA00004651"/>
    </source>
</evidence>
<dbReference type="AlphaFoldDB" id="A0A543DPA4"/>
<dbReference type="Pfam" id="PF12696">
    <property type="entry name" value="TraG-D_C"/>
    <property type="match status" value="1"/>
</dbReference>
<dbReference type="InterPro" id="IPR032689">
    <property type="entry name" value="TraG-D_C"/>
</dbReference>
<gene>
    <name evidence="8" type="ORF">FB558_3714</name>
</gene>
<name>A0A543DPA4_9PSEU</name>
<reference evidence="8 9" key="1">
    <citation type="submission" date="2019-06" db="EMBL/GenBank/DDBJ databases">
        <title>Sequencing the genomes of 1000 actinobacteria strains.</title>
        <authorList>
            <person name="Klenk H.-P."/>
        </authorList>
    </citation>
    <scope>NUCLEOTIDE SEQUENCE [LARGE SCALE GENOMIC DNA]</scope>
    <source>
        <strain evidence="8 9">DSM 45301</strain>
    </source>
</reference>
<evidence type="ECO:0000256" key="5">
    <source>
        <dbReference type="ARBA" id="ARBA00022989"/>
    </source>
</evidence>
<feature type="domain" description="TraD/TraG TraM recognition site" evidence="7">
    <location>
        <begin position="424"/>
        <end position="543"/>
    </location>
</feature>
<dbReference type="PANTHER" id="PTHR37937">
    <property type="entry name" value="CONJUGATIVE TRANSFER: DNA TRANSPORT"/>
    <property type="match status" value="1"/>
</dbReference>
<evidence type="ECO:0000313" key="8">
    <source>
        <dbReference type="EMBL" id="TQM11161.1"/>
    </source>
</evidence>
<comment type="caution">
    <text evidence="8">The sequence shown here is derived from an EMBL/GenBank/DDBJ whole genome shotgun (WGS) entry which is preliminary data.</text>
</comment>
<dbReference type="InterPro" id="IPR051539">
    <property type="entry name" value="T4SS-coupling_protein"/>
</dbReference>
<comment type="similarity">
    <text evidence="2">Belongs to the VirD4/TraG family.</text>
</comment>
<keyword evidence="6" id="KW-0472">Membrane</keyword>
<dbReference type="GO" id="GO:0005886">
    <property type="term" value="C:plasma membrane"/>
    <property type="evidence" value="ECO:0007669"/>
    <property type="project" value="UniProtKB-SubCell"/>
</dbReference>
<evidence type="ECO:0000259" key="7">
    <source>
        <dbReference type="Pfam" id="PF12696"/>
    </source>
</evidence>
<dbReference type="SUPFAM" id="SSF52540">
    <property type="entry name" value="P-loop containing nucleoside triphosphate hydrolases"/>
    <property type="match status" value="1"/>
</dbReference>
<keyword evidence="3" id="KW-1003">Cell membrane</keyword>
<keyword evidence="9" id="KW-1185">Reference proteome</keyword>
<dbReference type="OrthoDB" id="226701at2"/>
<sequence length="604" mass="64010">MTAPVRAVARDAAAPLLLLGVLGAVGVVSVNTWVATGTAALISTGSWAAPPLGLQLPFSLASGALPPTATGAVFWTVLATAFGVEAGLTTVATVLVRRSVRHAPLLRARQLGDLAGSAAERKARQLRPALQGSDPVPARDLGIRMLRVGGREVRMSWEDVALVIMGPRANKTSAIAVPAVLSAPGLAIATSNKADLWALTAGMRSQRGPVWTFDPQEIAYHRQTWWWDLLRAIREAPDAARIEAAARLAGHFMQTIGGARRDPFFHAAGEQVLTGTFLAAALSGGTLRDAMSWLQVGRRDAIAALDRAGAGHEAADLEASLSGAEVTTKGIFQTARTATKALTSERILRWITPPETWREPGGTEITELEPWQILATAEHTPTTLHLLSKEGAGTAAPVVAALVDRMLEVAELVAQARGGRVDPPVVAVLDEAANICPIRQLPQLYSHFGSRGLQVMTMLQSYQQGVGVWGAQGMDALWSAATIKLVGAGVDDHTFLQKLSGLIGEHDVEKQSISVNRSGGPSHQYSTIRQPILPASELRALPKTHAVLLATGRPAGLGELLPWYREQDATDINAYAATALRELRTAASAALGPDRYVSSWKEAT</sequence>
<dbReference type="Gene3D" id="3.40.50.300">
    <property type="entry name" value="P-loop containing nucleotide triphosphate hydrolases"/>
    <property type="match status" value="1"/>
</dbReference>
<evidence type="ECO:0000256" key="2">
    <source>
        <dbReference type="ARBA" id="ARBA00008806"/>
    </source>
</evidence>
<evidence type="ECO:0000256" key="6">
    <source>
        <dbReference type="ARBA" id="ARBA00023136"/>
    </source>
</evidence>
<protein>
    <submittedName>
        <fullName evidence="8">Type IV secretory pathway TraG/TraD family ATPase VirD4</fullName>
    </submittedName>
</protein>
<dbReference type="Proteomes" id="UP000315677">
    <property type="component" value="Unassembled WGS sequence"/>
</dbReference>
<dbReference type="InterPro" id="IPR003688">
    <property type="entry name" value="TraG/VirD4"/>
</dbReference>
<comment type="subcellular location">
    <subcellularLocation>
        <location evidence="1">Cell membrane</location>
        <topology evidence="1">Multi-pass membrane protein</topology>
    </subcellularLocation>
</comment>
<dbReference type="EMBL" id="VFPA01000002">
    <property type="protein sequence ID" value="TQM11161.1"/>
    <property type="molecule type" value="Genomic_DNA"/>
</dbReference>
<dbReference type="RefSeq" id="WP_142055076.1">
    <property type="nucleotide sequence ID" value="NZ_VFPA01000002.1"/>
</dbReference>
<evidence type="ECO:0000256" key="3">
    <source>
        <dbReference type="ARBA" id="ARBA00022475"/>
    </source>
</evidence>
<keyword evidence="5" id="KW-1133">Transmembrane helix</keyword>
<dbReference type="Pfam" id="PF02534">
    <property type="entry name" value="T4SS-DNA_transf"/>
    <property type="match status" value="1"/>
</dbReference>
<dbReference type="PANTHER" id="PTHR37937:SF1">
    <property type="entry name" value="CONJUGATIVE TRANSFER: DNA TRANSPORT"/>
    <property type="match status" value="1"/>
</dbReference>
<dbReference type="CDD" id="cd01127">
    <property type="entry name" value="TrwB_TraG_TraD_VirD4"/>
    <property type="match status" value="1"/>
</dbReference>
<accession>A0A543DPA4</accession>
<dbReference type="InterPro" id="IPR027417">
    <property type="entry name" value="P-loop_NTPase"/>
</dbReference>
<evidence type="ECO:0000313" key="9">
    <source>
        <dbReference type="Proteomes" id="UP000315677"/>
    </source>
</evidence>
<keyword evidence="4" id="KW-0812">Transmembrane</keyword>
<evidence type="ECO:0000256" key="4">
    <source>
        <dbReference type="ARBA" id="ARBA00022692"/>
    </source>
</evidence>
<organism evidence="8 9">
    <name type="scientific">Pseudonocardia kunmingensis</name>
    <dbReference type="NCBI Taxonomy" id="630975"/>
    <lineage>
        <taxon>Bacteria</taxon>
        <taxon>Bacillati</taxon>
        <taxon>Actinomycetota</taxon>
        <taxon>Actinomycetes</taxon>
        <taxon>Pseudonocardiales</taxon>
        <taxon>Pseudonocardiaceae</taxon>
        <taxon>Pseudonocardia</taxon>
    </lineage>
</organism>
<proteinExistence type="inferred from homology"/>